<dbReference type="InterPro" id="IPR051287">
    <property type="entry name" value="TCR_variable_region"/>
</dbReference>
<evidence type="ECO:0000256" key="2">
    <source>
        <dbReference type="ARBA" id="ARBA00023130"/>
    </source>
</evidence>
<evidence type="ECO:0000256" key="5">
    <source>
        <dbReference type="ARBA" id="ARBA00043266"/>
    </source>
</evidence>
<keyword evidence="3" id="KW-0675">Receptor</keyword>
<proteinExistence type="predicted"/>
<sequence length="148" mass="16701">LPGLLLPQEIYEKDIKPTSGTEHGMEGSSVTLSCNYSGSVDYLQWYRQYPRSAPQFLLYTTVTSKPSKTRVDLEISSVDVIDSALFYCALTPTVTGNPETLYKNLTSPERIFLLCSSRLYLTIVPSSGVNMYPFYCFQEEEKSVTHNM</sequence>
<dbReference type="GO" id="GO:0002250">
    <property type="term" value="P:adaptive immune response"/>
    <property type="evidence" value="ECO:0007669"/>
    <property type="project" value="UniProtKB-KW"/>
</dbReference>
<dbReference type="InterPro" id="IPR007110">
    <property type="entry name" value="Ig-like_dom"/>
</dbReference>
<dbReference type="GO" id="GO:0042101">
    <property type="term" value="C:T cell receptor complex"/>
    <property type="evidence" value="ECO:0007669"/>
    <property type="project" value="UniProtKB-KW"/>
</dbReference>
<evidence type="ECO:0000256" key="4">
    <source>
        <dbReference type="ARBA" id="ARBA00023319"/>
    </source>
</evidence>
<dbReference type="SMART" id="SM00409">
    <property type="entry name" value="IG"/>
    <property type="match status" value="1"/>
</dbReference>
<dbReference type="Gene3D" id="2.60.40.10">
    <property type="entry name" value="Immunoglobulins"/>
    <property type="match status" value="1"/>
</dbReference>
<dbReference type="InterPro" id="IPR013106">
    <property type="entry name" value="Ig_V-set"/>
</dbReference>
<dbReference type="InterPro" id="IPR036179">
    <property type="entry name" value="Ig-like_dom_sf"/>
</dbReference>
<reference evidence="7" key="2">
    <citation type="submission" date="2025-09" db="UniProtKB">
        <authorList>
            <consortium name="Ensembl"/>
        </authorList>
    </citation>
    <scope>IDENTIFICATION</scope>
</reference>
<keyword evidence="1" id="KW-0732">Signal</keyword>
<evidence type="ECO:0000256" key="1">
    <source>
        <dbReference type="ARBA" id="ARBA00022729"/>
    </source>
</evidence>
<keyword evidence="8" id="KW-1185">Reference proteome</keyword>
<dbReference type="GeneTree" id="ENSGT01150000288670"/>
<dbReference type="InParanoid" id="A0A674F545"/>
<dbReference type="SUPFAM" id="SSF48726">
    <property type="entry name" value="Immunoglobulin"/>
    <property type="match status" value="1"/>
</dbReference>
<dbReference type="PANTHER" id="PTHR19367">
    <property type="entry name" value="T-CELL RECEPTOR ALPHA CHAIN V REGION"/>
    <property type="match status" value="1"/>
</dbReference>
<evidence type="ECO:0000256" key="3">
    <source>
        <dbReference type="ARBA" id="ARBA00023170"/>
    </source>
</evidence>
<evidence type="ECO:0000259" key="6">
    <source>
        <dbReference type="PROSITE" id="PS50835"/>
    </source>
</evidence>
<dbReference type="SMART" id="SM00406">
    <property type="entry name" value="IGv"/>
    <property type="match status" value="1"/>
</dbReference>
<accession>A0A674F545</accession>
<name>A0A674F545_SALTR</name>
<dbReference type="Pfam" id="PF07686">
    <property type="entry name" value="V-set"/>
    <property type="match status" value="1"/>
</dbReference>
<dbReference type="PROSITE" id="PS50835">
    <property type="entry name" value="IG_LIKE"/>
    <property type="match status" value="1"/>
</dbReference>
<feature type="domain" description="Ig-like" evidence="6">
    <location>
        <begin position="7"/>
        <end position="106"/>
    </location>
</feature>
<keyword evidence="5" id="KW-1279">T cell receptor</keyword>
<keyword evidence="4" id="KW-0393">Immunoglobulin domain</keyword>
<dbReference type="OMA" id="ISHAHNE"/>
<evidence type="ECO:0000313" key="8">
    <source>
        <dbReference type="Proteomes" id="UP000472277"/>
    </source>
</evidence>
<dbReference type="PANTHER" id="PTHR19367:SF18">
    <property type="entry name" value="T CELL RECEPTOR ALPHA VARIABLE 16"/>
    <property type="match status" value="1"/>
</dbReference>
<evidence type="ECO:0000313" key="7">
    <source>
        <dbReference type="Ensembl" id="ENSSTUP00000115067.1"/>
    </source>
</evidence>
<keyword evidence="5" id="KW-0391">Immunity</keyword>
<protein>
    <recommendedName>
        <fullName evidence="6">Ig-like domain-containing protein</fullName>
    </recommendedName>
</protein>
<reference evidence="7" key="1">
    <citation type="submission" date="2025-08" db="UniProtKB">
        <authorList>
            <consortium name="Ensembl"/>
        </authorList>
    </citation>
    <scope>IDENTIFICATION</scope>
</reference>
<organism evidence="7 8">
    <name type="scientific">Salmo trutta</name>
    <name type="common">Brown trout</name>
    <dbReference type="NCBI Taxonomy" id="8032"/>
    <lineage>
        <taxon>Eukaryota</taxon>
        <taxon>Metazoa</taxon>
        <taxon>Chordata</taxon>
        <taxon>Craniata</taxon>
        <taxon>Vertebrata</taxon>
        <taxon>Euteleostomi</taxon>
        <taxon>Actinopterygii</taxon>
        <taxon>Neopterygii</taxon>
        <taxon>Teleostei</taxon>
        <taxon>Protacanthopterygii</taxon>
        <taxon>Salmoniformes</taxon>
        <taxon>Salmonidae</taxon>
        <taxon>Salmoninae</taxon>
        <taxon>Salmo</taxon>
    </lineage>
</organism>
<dbReference type="InterPro" id="IPR013783">
    <property type="entry name" value="Ig-like_fold"/>
</dbReference>
<dbReference type="Proteomes" id="UP000472277">
    <property type="component" value="Chromosome 21"/>
</dbReference>
<dbReference type="InterPro" id="IPR003599">
    <property type="entry name" value="Ig_sub"/>
</dbReference>
<keyword evidence="2" id="KW-1064">Adaptive immunity</keyword>
<dbReference type="AlphaFoldDB" id="A0A674F545"/>
<dbReference type="Ensembl" id="ENSSTUT00000123114.1">
    <property type="protein sequence ID" value="ENSSTUP00000115067.1"/>
    <property type="gene ID" value="ENSSTUG00000050703.1"/>
</dbReference>